<evidence type="ECO:0000313" key="2">
    <source>
        <dbReference type="EMBL" id="PWK17675.1"/>
    </source>
</evidence>
<accession>A0A316DII5</accession>
<dbReference type="AlphaFoldDB" id="A0A316DII5"/>
<dbReference type="SUPFAM" id="SSF48452">
    <property type="entry name" value="TPR-like"/>
    <property type="match status" value="1"/>
</dbReference>
<sequence>MPRINLEYMATYKKRGYKPATKEEKENDIVDHSTTAEVFNTLDESASKTEDWVIANQKYIFIIIGIVAAIVLGYLGFNEFIAKPKQNEAMNEMFQAKKYFNEAVTGSAKDSLYTLSLNGGEGKLGMLDIASEYSGTQAGNIANYYAGMAYLNLKDYKNAVTYLSDFSSDDEVLAPMAKGSIGDAFVQLNQPEDALGYYEQAAKLRTNEFTTPLYLYKAGVIALELGKADKALTNFNTIKENYASSTEAANIDVFIGKAQALAGK</sequence>
<dbReference type="InterPro" id="IPR011990">
    <property type="entry name" value="TPR-like_helical_dom_sf"/>
</dbReference>
<feature type="transmembrane region" description="Helical" evidence="1">
    <location>
        <begin position="59"/>
        <end position="77"/>
    </location>
</feature>
<dbReference type="Pfam" id="PF13174">
    <property type="entry name" value="TPR_6"/>
    <property type="match status" value="1"/>
</dbReference>
<keyword evidence="1" id="KW-1133">Transmembrane helix</keyword>
<dbReference type="Proteomes" id="UP000245430">
    <property type="component" value="Unassembled WGS sequence"/>
</dbReference>
<proteinExistence type="predicted"/>
<organism evidence="2 3">
    <name type="scientific">Xanthomarina spongicola</name>
    <dbReference type="NCBI Taxonomy" id="570520"/>
    <lineage>
        <taxon>Bacteria</taxon>
        <taxon>Pseudomonadati</taxon>
        <taxon>Bacteroidota</taxon>
        <taxon>Flavobacteriia</taxon>
        <taxon>Flavobacteriales</taxon>
        <taxon>Flavobacteriaceae</taxon>
        <taxon>Xanthomarina</taxon>
    </lineage>
</organism>
<reference evidence="2 3" key="1">
    <citation type="submission" date="2018-05" db="EMBL/GenBank/DDBJ databases">
        <title>Genomic Encyclopedia of Archaeal and Bacterial Type Strains, Phase II (KMG-II): from individual species to whole genera.</title>
        <authorList>
            <person name="Goeker M."/>
        </authorList>
    </citation>
    <scope>NUCLEOTIDE SEQUENCE [LARGE SCALE GENOMIC DNA]</scope>
    <source>
        <strain evidence="2 3">DSM 22637</strain>
    </source>
</reference>
<keyword evidence="3" id="KW-1185">Reference proteome</keyword>
<dbReference type="EMBL" id="QGGP01000007">
    <property type="protein sequence ID" value="PWK17675.1"/>
    <property type="molecule type" value="Genomic_DNA"/>
</dbReference>
<evidence type="ECO:0000313" key="3">
    <source>
        <dbReference type="Proteomes" id="UP000245430"/>
    </source>
</evidence>
<keyword evidence="1" id="KW-0472">Membrane</keyword>
<protein>
    <submittedName>
        <fullName evidence="2">Tetratricopeptide repeat protein</fullName>
    </submittedName>
</protein>
<dbReference type="Gene3D" id="1.25.40.10">
    <property type="entry name" value="Tetratricopeptide repeat domain"/>
    <property type="match status" value="1"/>
</dbReference>
<dbReference type="InterPro" id="IPR019734">
    <property type="entry name" value="TPR_rpt"/>
</dbReference>
<keyword evidence="1" id="KW-0812">Transmembrane</keyword>
<name>A0A316DII5_9FLAO</name>
<comment type="caution">
    <text evidence="2">The sequence shown here is derived from an EMBL/GenBank/DDBJ whole genome shotgun (WGS) entry which is preliminary data.</text>
</comment>
<evidence type="ECO:0000256" key="1">
    <source>
        <dbReference type="SAM" id="Phobius"/>
    </source>
</evidence>
<gene>
    <name evidence="2" type="ORF">LX78_02466</name>
</gene>
<dbReference type="Pfam" id="PF13432">
    <property type="entry name" value="TPR_16"/>
    <property type="match status" value="1"/>
</dbReference>